<sequence>MHAKLLLVVVLLLPACTTTDAVRIDESKRYAPSESVEILSEPPQEPYEVISMLESRGSVGQSLPDLLKSMRERARAMGADAIIPTQERSEHQEPGFIYNALIGGYQSLPGGRVPILRGYAIIYERNKERRASAFTSRMISGGVAANSLPVALGGYGGELWVGHSRFRAVAEIYSLQIPNVFLRDGFQDGEIDLAYRLTGNYFPTGQLEGFYATTGFEYAINSVGYESTTARGEWESLFVSVGVGHLLSLNRYLHVDARLALNARLTGENEVDVGRIVFKPDTVAPAGFLGLGFNF</sequence>
<keyword evidence="3" id="KW-1185">Reference proteome</keyword>
<dbReference type="EMBL" id="PDEQ01000009">
    <property type="protein sequence ID" value="PEN11430.1"/>
    <property type="molecule type" value="Genomic_DNA"/>
</dbReference>
<evidence type="ECO:0000256" key="1">
    <source>
        <dbReference type="SAM" id="SignalP"/>
    </source>
</evidence>
<dbReference type="OrthoDB" id="661439at2"/>
<keyword evidence="1" id="KW-0732">Signal</keyword>
<dbReference type="AlphaFoldDB" id="A0A2A8CUK2"/>
<organism evidence="2 3">
    <name type="scientific">Longibacter salinarum</name>
    <dbReference type="NCBI Taxonomy" id="1850348"/>
    <lineage>
        <taxon>Bacteria</taxon>
        <taxon>Pseudomonadati</taxon>
        <taxon>Rhodothermota</taxon>
        <taxon>Rhodothermia</taxon>
        <taxon>Rhodothermales</taxon>
        <taxon>Salisaetaceae</taxon>
        <taxon>Longibacter</taxon>
    </lineage>
</organism>
<dbReference type="RefSeq" id="WP_098077956.1">
    <property type="nucleotide sequence ID" value="NZ_PDEQ01000009.1"/>
</dbReference>
<proteinExistence type="predicted"/>
<comment type="caution">
    <text evidence="2">The sequence shown here is derived from an EMBL/GenBank/DDBJ whole genome shotgun (WGS) entry which is preliminary data.</text>
</comment>
<name>A0A2A8CUK2_9BACT</name>
<feature type="signal peptide" evidence="1">
    <location>
        <begin position="1"/>
        <end position="21"/>
    </location>
</feature>
<evidence type="ECO:0000313" key="3">
    <source>
        <dbReference type="Proteomes" id="UP000220102"/>
    </source>
</evidence>
<accession>A0A2A8CUK2</accession>
<feature type="chain" id="PRO_5013173861" description="Outer membrane protein beta-barrel domain-containing protein" evidence="1">
    <location>
        <begin position="22"/>
        <end position="295"/>
    </location>
</feature>
<evidence type="ECO:0000313" key="2">
    <source>
        <dbReference type="EMBL" id="PEN11430.1"/>
    </source>
</evidence>
<evidence type="ECO:0008006" key="4">
    <source>
        <dbReference type="Google" id="ProtNLM"/>
    </source>
</evidence>
<reference evidence="2 3" key="1">
    <citation type="submission" date="2017-10" db="EMBL/GenBank/DDBJ databases">
        <title>Draft genome of Longibacter Salinarum.</title>
        <authorList>
            <person name="Goh K.M."/>
            <person name="Shamsir M.S."/>
            <person name="Lim S.W."/>
        </authorList>
    </citation>
    <scope>NUCLEOTIDE SEQUENCE [LARGE SCALE GENOMIC DNA]</scope>
    <source>
        <strain evidence="2 3">KCTC 52045</strain>
    </source>
</reference>
<gene>
    <name evidence="2" type="ORF">CRI94_15455</name>
</gene>
<dbReference type="Proteomes" id="UP000220102">
    <property type="component" value="Unassembled WGS sequence"/>
</dbReference>
<protein>
    <recommendedName>
        <fullName evidence="4">Outer membrane protein beta-barrel domain-containing protein</fullName>
    </recommendedName>
</protein>